<keyword evidence="5" id="KW-0862">Zinc</keyword>
<evidence type="ECO:0000256" key="2">
    <source>
        <dbReference type="ARBA" id="ARBA00006676"/>
    </source>
</evidence>
<dbReference type="PANTHER" id="PTHR43114">
    <property type="entry name" value="ADENINE DEAMINASE"/>
    <property type="match status" value="1"/>
</dbReference>
<dbReference type="GO" id="GO:0016814">
    <property type="term" value="F:hydrolase activity, acting on carbon-nitrogen (but not peptide) bonds, in cyclic amidines"/>
    <property type="evidence" value="ECO:0007669"/>
    <property type="project" value="UniProtKB-ARBA"/>
</dbReference>
<dbReference type="SUPFAM" id="SSF51556">
    <property type="entry name" value="Metallo-dependent hydrolases"/>
    <property type="match status" value="1"/>
</dbReference>
<evidence type="ECO:0000313" key="7">
    <source>
        <dbReference type="EMBL" id="GCE31438.1"/>
    </source>
</evidence>
<keyword evidence="8" id="KW-1185">Reference proteome</keyword>
<proteinExistence type="inferred from homology"/>
<organism evidence="7 8">
    <name type="scientific">Dictyobacter alpinus</name>
    <dbReference type="NCBI Taxonomy" id="2014873"/>
    <lineage>
        <taxon>Bacteria</taxon>
        <taxon>Bacillati</taxon>
        <taxon>Chloroflexota</taxon>
        <taxon>Ktedonobacteria</taxon>
        <taxon>Ktedonobacterales</taxon>
        <taxon>Dictyobacteraceae</taxon>
        <taxon>Dictyobacter</taxon>
    </lineage>
</organism>
<feature type="domain" description="Adenosine deaminase" evidence="6">
    <location>
        <begin position="11"/>
        <end position="335"/>
    </location>
</feature>
<dbReference type="NCBIfam" id="TIGR01430">
    <property type="entry name" value="aden_deam"/>
    <property type="match status" value="1"/>
</dbReference>
<evidence type="ECO:0000313" key="8">
    <source>
        <dbReference type="Proteomes" id="UP000287171"/>
    </source>
</evidence>
<dbReference type="EMBL" id="BIFT01000002">
    <property type="protein sequence ID" value="GCE31438.1"/>
    <property type="molecule type" value="Genomic_DNA"/>
</dbReference>
<sequence>MPIDKYLLAAPKAELHVHLEGAIRPETLLKLAERNNRELPVKTVAEAQKWFAFRDFPHFVEVYVSISRCLQTSEDYELVVYEFAETMAQQHVRYAEVTFSACFHGIIKGITFDTYFGGLTRGRERARRDFGVEINWIFDIVRDAAKGYGDSKRADYTVKVAVEGMQNGVIGIGLGGYETGFPPQWFKPWFEQARAAGLHSVPHAGEVSGPESVWGAIRELGAERIGHGVRSIEDPALIDYLAENQIPLEVSPTSNIRLGIYPDYKHHPLPQLLAAGIPLTINSDDPPLFNTTLNTEIGLLHSAFQLDVASINQLLLNGIRHSFLTPERKQVLLAEFESEFDRLKETLS</sequence>
<evidence type="ECO:0000256" key="1">
    <source>
        <dbReference type="ARBA" id="ARBA00001947"/>
    </source>
</evidence>
<gene>
    <name evidence="7" type="ORF">KDA_69220</name>
</gene>
<name>A0A402BJB6_9CHLR</name>
<dbReference type="Gene3D" id="3.20.20.140">
    <property type="entry name" value="Metal-dependent hydrolases"/>
    <property type="match status" value="1"/>
</dbReference>
<evidence type="ECO:0000259" key="6">
    <source>
        <dbReference type="Pfam" id="PF00962"/>
    </source>
</evidence>
<comment type="similarity">
    <text evidence="2">Belongs to the metallo-dependent hydrolases superfamily. Adenosine and AMP deaminases family.</text>
</comment>
<keyword evidence="3" id="KW-0479">Metal-binding</keyword>
<dbReference type="GO" id="GO:0046872">
    <property type="term" value="F:metal ion binding"/>
    <property type="evidence" value="ECO:0007669"/>
    <property type="project" value="UniProtKB-KW"/>
</dbReference>
<dbReference type="GO" id="GO:0019239">
    <property type="term" value="F:deaminase activity"/>
    <property type="evidence" value="ECO:0007669"/>
    <property type="project" value="InterPro"/>
</dbReference>
<comment type="cofactor">
    <cofactor evidence="1">
        <name>Zn(2+)</name>
        <dbReference type="ChEBI" id="CHEBI:29105"/>
    </cofactor>
</comment>
<dbReference type="Proteomes" id="UP000287171">
    <property type="component" value="Unassembled WGS sequence"/>
</dbReference>
<comment type="caution">
    <text evidence="7">The sequence shown here is derived from an EMBL/GenBank/DDBJ whole genome shotgun (WGS) entry which is preliminary data.</text>
</comment>
<dbReference type="PANTHER" id="PTHR43114:SF6">
    <property type="entry name" value="ADENINE DEAMINASE"/>
    <property type="match status" value="1"/>
</dbReference>
<dbReference type="InterPro" id="IPR032466">
    <property type="entry name" value="Metal_Hydrolase"/>
</dbReference>
<evidence type="ECO:0000256" key="5">
    <source>
        <dbReference type="ARBA" id="ARBA00022833"/>
    </source>
</evidence>
<evidence type="ECO:0000256" key="3">
    <source>
        <dbReference type="ARBA" id="ARBA00022723"/>
    </source>
</evidence>
<dbReference type="Pfam" id="PF00962">
    <property type="entry name" value="A_deaminase"/>
    <property type="match status" value="1"/>
</dbReference>
<dbReference type="InterPro" id="IPR001365">
    <property type="entry name" value="A_deaminase_dom"/>
</dbReference>
<dbReference type="AlphaFoldDB" id="A0A402BJB6"/>
<evidence type="ECO:0000256" key="4">
    <source>
        <dbReference type="ARBA" id="ARBA00022801"/>
    </source>
</evidence>
<protein>
    <submittedName>
        <fullName evidence="7">Aminodeoxyfutalosine deaminase</fullName>
    </submittedName>
</protein>
<keyword evidence="4" id="KW-0378">Hydrolase</keyword>
<reference evidence="8" key="1">
    <citation type="submission" date="2018-12" db="EMBL/GenBank/DDBJ databases">
        <title>Tengunoibacter tsumagoiensis gen. nov., sp. nov., Dictyobacter kobayashii sp. nov., D. alpinus sp. nov., and D. joshuensis sp. nov. and description of Dictyobacteraceae fam. nov. within the order Ktedonobacterales isolated from Tengu-no-mugimeshi.</title>
        <authorList>
            <person name="Wang C.M."/>
            <person name="Zheng Y."/>
            <person name="Sakai Y."/>
            <person name="Toyoda A."/>
            <person name="Minakuchi Y."/>
            <person name="Abe K."/>
            <person name="Yokota A."/>
            <person name="Yabe S."/>
        </authorList>
    </citation>
    <scope>NUCLEOTIDE SEQUENCE [LARGE SCALE GENOMIC DNA]</scope>
    <source>
        <strain evidence="8">Uno16</strain>
    </source>
</reference>
<dbReference type="OrthoDB" id="9779574at2"/>
<dbReference type="RefSeq" id="WP_126631407.1">
    <property type="nucleotide sequence ID" value="NZ_BIFT01000002.1"/>
</dbReference>
<dbReference type="InterPro" id="IPR006330">
    <property type="entry name" value="Ado/ade_deaminase"/>
</dbReference>
<accession>A0A402BJB6</accession>